<dbReference type="PANTHER" id="PTHR43319:SF3">
    <property type="entry name" value="BETA-LACTAMASE-RELATED DOMAIN-CONTAINING PROTEIN"/>
    <property type="match status" value="1"/>
</dbReference>
<evidence type="ECO:0000313" key="3">
    <source>
        <dbReference type="Proteomes" id="UP000635606"/>
    </source>
</evidence>
<dbReference type="InterPro" id="IPR012338">
    <property type="entry name" value="Beta-lactam/transpept-like"/>
</dbReference>
<sequence>MGGSADPRFAGVRDAFEALGDPGNALAVVHAGEVVVDLYGGWRDAARTEPWTPGTLVHVFSVGKAVVAAGLVRLLEGRFDDPVAAYWPEFAANGKAETTVRHVLAHTAGLPAFPEQVKDPTDWHGLCAMLAAAEPEFPAGTAVAEHAMTYGHLVGELIRRVDGRMPGEYLRAEYTGFALGETDGEQARTAELEYAHPDWPAQTIGTDDYRRRVLDNPPGWLALDVLNSPTWREAQVPAVNLHTTALALARFYAALPEQEIHARGEDLLLRRHVNWGLGVQVEETGEFGMGGIGGCDAFADPAKGYAYAYVTRSLGGFDRSERLIEALEECL</sequence>
<dbReference type="Gene3D" id="3.40.710.10">
    <property type="entry name" value="DD-peptidase/beta-lactamase superfamily"/>
    <property type="match status" value="1"/>
</dbReference>
<dbReference type="PANTHER" id="PTHR43319">
    <property type="entry name" value="BETA-LACTAMASE-RELATED"/>
    <property type="match status" value="1"/>
</dbReference>
<dbReference type="SUPFAM" id="SSF56601">
    <property type="entry name" value="beta-lactamase/transpeptidase-like"/>
    <property type="match status" value="1"/>
</dbReference>
<dbReference type="Proteomes" id="UP000635606">
    <property type="component" value="Unassembled WGS sequence"/>
</dbReference>
<organism evidence="2 3">
    <name type="scientific">Virgisporangium ochraceum</name>
    <dbReference type="NCBI Taxonomy" id="65505"/>
    <lineage>
        <taxon>Bacteria</taxon>
        <taxon>Bacillati</taxon>
        <taxon>Actinomycetota</taxon>
        <taxon>Actinomycetes</taxon>
        <taxon>Micromonosporales</taxon>
        <taxon>Micromonosporaceae</taxon>
        <taxon>Virgisporangium</taxon>
    </lineage>
</organism>
<gene>
    <name evidence="2" type="ORF">Voc01_040440</name>
</gene>
<dbReference type="Pfam" id="PF00144">
    <property type="entry name" value="Beta-lactamase"/>
    <property type="match status" value="1"/>
</dbReference>
<dbReference type="AlphaFoldDB" id="A0A8J3ZUB2"/>
<name>A0A8J3ZUB2_9ACTN</name>
<reference evidence="2" key="1">
    <citation type="submission" date="2021-01" db="EMBL/GenBank/DDBJ databases">
        <title>Whole genome shotgun sequence of Virgisporangium ochraceum NBRC 16418.</title>
        <authorList>
            <person name="Komaki H."/>
            <person name="Tamura T."/>
        </authorList>
    </citation>
    <scope>NUCLEOTIDE SEQUENCE</scope>
    <source>
        <strain evidence="2">NBRC 16418</strain>
    </source>
</reference>
<dbReference type="EMBL" id="BOPH01000054">
    <property type="protein sequence ID" value="GIJ69127.1"/>
    <property type="molecule type" value="Genomic_DNA"/>
</dbReference>
<evidence type="ECO:0000259" key="1">
    <source>
        <dbReference type="Pfam" id="PF00144"/>
    </source>
</evidence>
<keyword evidence="3" id="KW-1185">Reference proteome</keyword>
<protein>
    <submittedName>
        <fullName evidence="2">Esterase</fullName>
    </submittedName>
</protein>
<dbReference type="InterPro" id="IPR052907">
    <property type="entry name" value="Beta-lactamase/esterase"/>
</dbReference>
<accession>A0A8J3ZUB2</accession>
<dbReference type="InterPro" id="IPR001466">
    <property type="entry name" value="Beta-lactam-related"/>
</dbReference>
<feature type="domain" description="Beta-lactamase-related" evidence="1">
    <location>
        <begin position="12"/>
        <end position="322"/>
    </location>
</feature>
<proteinExistence type="predicted"/>
<evidence type="ECO:0000313" key="2">
    <source>
        <dbReference type="EMBL" id="GIJ69127.1"/>
    </source>
</evidence>
<comment type="caution">
    <text evidence="2">The sequence shown here is derived from an EMBL/GenBank/DDBJ whole genome shotgun (WGS) entry which is preliminary data.</text>
</comment>